<feature type="transmembrane region" description="Helical" evidence="11">
    <location>
        <begin position="665"/>
        <end position="687"/>
    </location>
</feature>
<evidence type="ECO:0000256" key="11">
    <source>
        <dbReference type="SAM" id="Phobius"/>
    </source>
</evidence>
<evidence type="ECO:0000256" key="7">
    <source>
        <dbReference type="ARBA" id="ARBA00022989"/>
    </source>
</evidence>
<keyword evidence="4" id="KW-1003">Cell membrane</keyword>
<accession>A0A200QP19</accession>
<dbReference type="OMA" id="PRIPDRE"/>
<evidence type="ECO:0000256" key="6">
    <source>
        <dbReference type="ARBA" id="ARBA00022692"/>
    </source>
</evidence>
<dbReference type="PROSITE" id="PS51380">
    <property type="entry name" value="EXS"/>
    <property type="match status" value="1"/>
</dbReference>
<feature type="transmembrane region" description="Helical" evidence="11">
    <location>
        <begin position="606"/>
        <end position="622"/>
    </location>
</feature>
<sequence length="798" mass="93235">MKFGREFVLQMLPEWKEAYIDYKNLKTLLKEILKLKRKEEQKTSPRALKRDITLYRAFSGLNQRYSDFKNPKGDIEDQFIVVNAVNGEDSNMNYETKFLMPFEELSEYEITFFTRLDYEFNKVDKFYRDKAKEVMNEAVSLNKQMDALIALRIKVENPNFDSSGAVRDLAADVANLATPTVSSPSSPRIPDREHLVVIQEMELSNGEDLEESNEAVDVCNSNVIGKNPNTYRPAPLEILEYVTINNTLETPTSTIKAVLKDSKSKELKFSKKELKKVEEQLKQVFIEFYLKLRLLKRYSFMNLLAVSKVMKKYDKITSRGASRSYLKAVDNSYLGSSDEITMLLERVEATFIKHFSNSNRRKGMKSLRPRAKKGKHKTTFFLGFFSGYTMALLVTLVLIINFRNLMNKEGSIQYMENIFPLYRQARTSLKLLFFFSQSNSLFAYIILHLLMYAVNIFFWKRYRVNYRFIFGFKQETELGYREVFLVSVGLALLSLASVLANLDMEMDPRTKSYQKFTELVPLGLVTLVLAITLCPFNIIYRSSRLFLIKSIFRCICAPLYKVTLIDFFLADQLTSQVQAIRSLEFYICYYGWGDFTKRHNNCRSSTIYNSFYFIVAVLPYWSRFLQCLRRLLEEKDVTHAYNGLKYLLTIIAVIMRTTYDLKKGMGWRVLAAVSSAIAAFMSTYWDIVKDWGLLQRHSKNPWLRDKLLISHTSVYFAAMVLNIILRLAWLQSVLNFHVPFLHRTALTTIVACLEIFRRGMWNFFRLENEHLNNVGKFRAFKSVPLPFNYYDEDDNKDE</sequence>
<keyword evidence="7 11" id="KW-1133">Transmembrane helix</keyword>
<comment type="similarity">
    <text evidence="2">Belongs to the SYG1 (TC 2.A.94) family.</text>
</comment>
<evidence type="ECO:0000313" key="14">
    <source>
        <dbReference type="EMBL" id="OVA12214.1"/>
    </source>
</evidence>
<dbReference type="EMBL" id="MVGT01001412">
    <property type="protein sequence ID" value="OVA12214.1"/>
    <property type="molecule type" value="Genomic_DNA"/>
</dbReference>
<dbReference type="GO" id="GO:0005886">
    <property type="term" value="C:plasma membrane"/>
    <property type="evidence" value="ECO:0007669"/>
    <property type="project" value="UniProtKB-SubCell"/>
</dbReference>
<dbReference type="AlphaFoldDB" id="A0A200QP19"/>
<dbReference type="PANTHER" id="PTHR10783:SF104">
    <property type="entry name" value="PHOSPHATE TRANSPORTER PHO1 HOMOLOG 10"/>
    <property type="match status" value="1"/>
</dbReference>
<evidence type="ECO:0000256" key="4">
    <source>
        <dbReference type="ARBA" id="ARBA00022475"/>
    </source>
</evidence>
<feature type="transmembrane region" description="Helical" evidence="11">
    <location>
        <begin position="480"/>
        <end position="499"/>
    </location>
</feature>
<feature type="transmembrane region" description="Helical" evidence="11">
    <location>
        <begin position="441"/>
        <end position="459"/>
    </location>
</feature>
<reference evidence="14 15" key="1">
    <citation type="journal article" date="2017" name="Mol. Plant">
        <title>The Genome of Medicinal Plant Macleaya cordata Provides New Insights into Benzylisoquinoline Alkaloids Metabolism.</title>
        <authorList>
            <person name="Liu X."/>
            <person name="Liu Y."/>
            <person name="Huang P."/>
            <person name="Ma Y."/>
            <person name="Qing Z."/>
            <person name="Tang Q."/>
            <person name="Cao H."/>
            <person name="Cheng P."/>
            <person name="Zheng Y."/>
            <person name="Yuan Z."/>
            <person name="Zhou Y."/>
            <person name="Liu J."/>
            <person name="Tang Z."/>
            <person name="Zhuo Y."/>
            <person name="Zhang Y."/>
            <person name="Yu L."/>
            <person name="Huang J."/>
            <person name="Yang P."/>
            <person name="Peng Q."/>
            <person name="Zhang J."/>
            <person name="Jiang W."/>
            <person name="Zhang Z."/>
            <person name="Lin K."/>
            <person name="Ro D.K."/>
            <person name="Chen X."/>
            <person name="Xiong X."/>
            <person name="Shang Y."/>
            <person name="Huang S."/>
            <person name="Zeng J."/>
        </authorList>
    </citation>
    <scope>NUCLEOTIDE SEQUENCE [LARGE SCALE GENOMIC DNA]</scope>
    <source>
        <strain evidence="15">cv. BLH2017</strain>
        <tissue evidence="14">Root</tissue>
    </source>
</reference>
<evidence type="ECO:0000256" key="2">
    <source>
        <dbReference type="ARBA" id="ARBA00009665"/>
    </source>
</evidence>
<dbReference type="Pfam" id="PF03124">
    <property type="entry name" value="EXS"/>
    <property type="match status" value="1"/>
</dbReference>
<keyword evidence="8 11" id="KW-0472">Membrane</keyword>
<dbReference type="Pfam" id="PF03105">
    <property type="entry name" value="SPX"/>
    <property type="match status" value="1"/>
</dbReference>
<organism evidence="14 15">
    <name type="scientific">Macleaya cordata</name>
    <name type="common">Five-seeded plume-poppy</name>
    <name type="synonym">Bocconia cordata</name>
    <dbReference type="NCBI Taxonomy" id="56857"/>
    <lineage>
        <taxon>Eukaryota</taxon>
        <taxon>Viridiplantae</taxon>
        <taxon>Streptophyta</taxon>
        <taxon>Embryophyta</taxon>
        <taxon>Tracheophyta</taxon>
        <taxon>Spermatophyta</taxon>
        <taxon>Magnoliopsida</taxon>
        <taxon>Ranunculales</taxon>
        <taxon>Papaveraceae</taxon>
        <taxon>Papaveroideae</taxon>
        <taxon>Macleaya</taxon>
    </lineage>
</organism>
<evidence type="ECO:0000259" key="12">
    <source>
        <dbReference type="PROSITE" id="PS51380"/>
    </source>
</evidence>
<name>A0A200QP19_MACCD</name>
<dbReference type="STRING" id="56857.A0A200QP19"/>
<proteinExistence type="inferred from homology"/>
<gene>
    <name evidence="14" type="ORF">BVC80_1777g34</name>
</gene>
<evidence type="ECO:0000313" key="15">
    <source>
        <dbReference type="Proteomes" id="UP000195402"/>
    </source>
</evidence>
<comment type="caution">
    <text evidence="14">The sequence shown here is derived from an EMBL/GenBank/DDBJ whole genome shotgun (WGS) entry which is preliminary data.</text>
</comment>
<dbReference type="GO" id="GO:0016036">
    <property type="term" value="P:cellular response to phosphate starvation"/>
    <property type="evidence" value="ECO:0007669"/>
    <property type="project" value="TreeGrafter"/>
</dbReference>
<comment type="function">
    <text evidence="9">May transport inorganic phosphate (Pi).</text>
</comment>
<feature type="transmembrane region" description="Helical" evidence="11">
    <location>
        <begin position="708"/>
        <end position="730"/>
    </location>
</feature>
<dbReference type="Proteomes" id="UP000195402">
    <property type="component" value="Unassembled WGS sequence"/>
</dbReference>
<dbReference type="InterPro" id="IPR004331">
    <property type="entry name" value="SPX_dom"/>
</dbReference>
<feature type="transmembrane region" description="Helical" evidence="11">
    <location>
        <begin position="643"/>
        <end position="659"/>
    </location>
</feature>
<evidence type="ECO:0000256" key="8">
    <source>
        <dbReference type="ARBA" id="ARBA00023136"/>
    </source>
</evidence>
<dbReference type="GO" id="GO:0005802">
    <property type="term" value="C:trans-Golgi network"/>
    <property type="evidence" value="ECO:0007669"/>
    <property type="project" value="TreeGrafter"/>
</dbReference>
<feature type="domain" description="EXS" evidence="12">
    <location>
        <begin position="603"/>
        <end position="797"/>
    </location>
</feature>
<feature type="domain" description="SPX" evidence="13">
    <location>
        <begin position="1"/>
        <end position="327"/>
    </location>
</feature>
<feature type="transmembrane region" description="Helical" evidence="11">
    <location>
        <begin position="380"/>
        <end position="400"/>
    </location>
</feature>
<keyword evidence="15" id="KW-1185">Reference proteome</keyword>
<keyword evidence="10" id="KW-0175">Coiled coil</keyword>
<keyword evidence="6 11" id="KW-0812">Transmembrane</keyword>
<dbReference type="InterPro" id="IPR034092">
    <property type="entry name" value="PHO1_SPX"/>
</dbReference>
<dbReference type="PANTHER" id="PTHR10783">
    <property type="entry name" value="XENOTROPIC AND POLYTROPIC RETROVIRUS RECEPTOR 1-RELATED"/>
    <property type="match status" value="1"/>
</dbReference>
<feature type="transmembrane region" description="Helical" evidence="11">
    <location>
        <begin position="519"/>
        <end position="539"/>
    </location>
</feature>
<evidence type="ECO:0000259" key="13">
    <source>
        <dbReference type="PROSITE" id="PS51382"/>
    </source>
</evidence>
<dbReference type="CDD" id="cd14476">
    <property type="entry name" value="SPX_PHO1_like"/>
    <property type="match status" value="1"/>
</dbReference>
<evidence type="ECO:0000256" key="5">
    <source>
        <dbReference type="ARBA" id="ARBA00022592"/>
    </source>
</evidence>
<keyword evidence="5" id="KW-0592">Phosphate transport</keyword>
<dbReference type="PROSITE" id="PS51382">
    <property type="entry name" value="SPX"/>
    <property type="match status" value="1"/>
</dbReference>
<dbReference type="InterPro" id="IPR004342">
    <property type="entry name" value="EXS_C"/>
</dbReference>
<dbReference type="GO" id="GO:0000822">
    <property type="term" value="F:inositol hexakisphosphate binding"/>
    <property type="evidence" value="ECO:0007669"/>
    <property type="project" value="TreeGrafter"/>
</dbReference>
<evidence type="ECO:0000256" key="1">
    <source>
        <dbReference type="ARBA" id="ARBA00004651"/>
    </source>
</evidence>
<keyword evidence="3" id="KW-0813">Transport</keyword>
<dbReference type="OrthoDB" id="9970435at2759"/>
<evidence type="ECO:0000256" key="3">
    <source>
        <dbReference type="ARBA" id="ARBA00022448"/>
    </source>
</evidence>
<dbReference type="InParanoid" id="A0A200QP19"/>
<evidence type="ECO:0000256" key="9">
    <source>
        <dbReference type="ARBA" id="ARBA00043939"/>
    </source>
</evidence>
<evidence type="ECO:0000256" key="10">
    <source>
        <dbReference type="SAM" id="Coils"/>
    </source>
</evidence>
<dbReference type="GO" id="GO:0006817">
    <property type="term" value="P:phosphate ion transport"/>
    <property type="evidence" value="ECO:0007669"/>
    <property type="project" value="UniProtKB-KW"/>
</dbReference>
<protein>
    <submittedName>
        <fullName evidence="14">SPX</fullName>
    </submittedName>
</protein>
<feature type="coiled-coil region" evidence="10">
    <location>
        <begin position="260"/>
        <end position="287"/>
    </location>
</feature>
<comment type="subcellular location">
    <subcellularLocation>
        <location evidence="1">Cell membrane</location>
        <topology evidence="1">Multi-pass membrane protein</topology>
    </subcellularLocation>
</comment>